<proteinExistence type="predicted"/>
<protein>
    <submittedName>
        <fullName evidence="1">Uncharacterized protein</fullName>
    </submittedName>
</protein>
<name>A0A556MXC7_9SPHI</name>
<sequence length="141" mass="15759">MKRNLLLILLNFAAVTCFGQKISLTPVQNKGLKSILCDVDTVLFRRSVSTSVMLYKINNPTGSAHTPGTDEISNKFFIAVTNGDEVPDQILYSVGDFLGPKIIRFQAVKNDQYLLTIEYGVHKSRKRINLDISLDKVTVLK</sequence>
<dbReference type="EMBL" id="VLPK01000001">
    <property type="protein sequence ID" value="TSJ44542.1"/>
    <property type="molecule type" value="Genomic_DNA"/>
</dbReference>
<reference evidence="1 2" key="1">
    <citation type="submission" date="2019-07" db="EMBL/GenBank/DDBJ databases">
        <authorList>
            <person name="Huq M.A."/>
        </authorList>
    </citation>
    <scope>NUCLEOTIDE SEQUENCE [LARGE SCALE GENOMIC DNA]</scope>
    <source>
        <strain evidence="1 2">MAH-19</strain>
    </source>
</reference>
<gene>
    <name evidence="1" type="ORF">FO440_10305</name>
</gene>
<accession>A0A556MXC7</accession>
<dbReference type="Proteomes" id="UP000318733">
    <property type="component" value="Unassembled WGS sequence"/>
</dbReference>
<dbReference type="OrthoDB" id="799015at2"/>
<dbReference type="AlphaFoldDB" id="A0A556MXC7"/>
<evidence type="ECO:0000313" key="2">
    <source>
        <dbReference type="Proteomes" id="UP000318733"/>
    </source>
</evidence>
<organism evidence="1 2">
    <name type="scientific">Mucilaginibacter corticis</name>
    <dbReference type="NCBI Taxonomy" id="2597670"/>
    <lineage>
        <taxon>Bacteria</taxon>
        <taxon>Pseudomonadati</taxon>
        <taxon>Bacteroidota</taxon>
        <taxon>Sphingobacteriia</taxon>
        <taxon>Sphingobacteriales</taxon>
        <taxon>Sphingobacteriaceae</taxon>
        <taxon>Mucilaginibacter</taxon>
    </lineage>
</organism>
<evidence type="ECO:0000313" key="1">
    <source>
        <dbReference type="EMBL" id="TSJ44542.1"/>
    </source>
</evidence>
<keyword evidence="2" id="KW-1185">Reference proteome</keyword>
<comment type="caution">
    <text evidence="1">The sequence shown here is derived from an EMBL/GenBank/DDBJ whole genome shotgun (WGS) entry which is preliminary data.</text>
</comment>
<dbReference type="RefSeq" id="WP_144248103.1">
    <property type="nucleotide sequence ID" value="NZ_VLPK01000001.1"/>
</dbReference>